<dbReference type="EMBL" id="JADGIZ020000030">
    <property type="protein sequence ID" value="KAL2914772.1"/>
    <property type="molecule type" value="Genomic_DNA"/>
</dbReference>
<dbReference type="CDD" id="cd01883">
    <property type="entry name" value="EF1_alpha"/>
    <property type="match status" value="1"/>
</dbReference>
<evidence type="ECO:0000313" key="7">
    <source>
        <dbReference type="Proteomes" id="UP001527925"/>
    </source>
</evidence>
<evidence type="ECO:0000256" key="3">
    <source>
        <dbReference type="ARBA" id="ARBA00023134"/>
    </source>
</evidence>
<dbReference type="InterPro" id="IPR050100">
    <property type="entry name" value="TRAFAC_GTPase_members"/>
</dbReference>
<dbReference type="Gene3D" id="3.40.50.300">
    <property type="entry name" value="P-loop containing nucleotide triphosphate hydrolases"/>
    <property type="match status" value="1"/>
</dbReference>
<organism evidence="6 7">
    <name type="scientific">Polyrhizophydium stewartii</name>
    <dbReference type="NCBI Taxonomy" id="2732419"/>
    <lineage>
        <taxon>Eukaryota</taxon>
        <taxon>Fungi</taxon>
        <taxon>Fungi incertae sedis</taxon>
        <taxon>Chytridiomycota</taxon>
        <taxon>Chytridiomycota incertae sedis</taxon>
        <taxon>Chytridiomycetes</taxon>
        <taxon>Rhizophydiales</taxon>
        <taxon>Rhizophydiales incertae sedis</taxon>
        <taxon>Polyrhizophydium</taxon>
    </lineage>
</organism>
<dbReference type="InterPro" id="IPR000795">
    <property type="entry name" value="T_Tr_GTP-bd_dom"/>
</dbReference>
<dbReference type="InterPro" id="IPR009000">
    <property type="entry name" value="Transl_B-barrel_sf"/>
</dbReference>
<keyword evidence="3" id="KW-0342">GTP-binding</keyword>
<dbReference type="PRINTS" id="PR00315">
    <property type="entry name" value="ELONGATNFCT"/>
</dbReference>
<evidence type="ECO:0000256" key="1">
    <source>
        <dbReference type="ARBA" id="ARBA00007249"/>
    </source>
</evidence>
<evidence type="ECO:0000259" key="5">
    <source>
        <dbReference type="PROSITE" id="PS51722"/>
    </source>
</evidence>
<dbReference type="InterPro" id="IPR009001">
    <property type="entry name" value="Transl_elong_EF1A/Init_IF2_C"/>
</dbReference>
<dbReference type="Gene3D" id="1.10.8.10">
    <property type="entry name" value="DNA helicase RuvA subunit, C-terminal domain"/>
    <property type="match status" value="1"/>
</dbReference>
<feature type="region of interest" description="Disordered" evidence="4">
    <location>
        <begin position="863"/>
        <end position="903"/>
    </location>
</feature>
<feature type="region of interest" description="Disordered" evidence="4">
    <location>
        <begin position="1008"/>
        <end position="1031"/>
    </location>
</feature>
<feature type="compositionally biased region" description="Acidic residues" evidence="4">
    <location>
        <begin position="765"/>
        <end position="779"/>
    </location>
</feature>
<reference evidence="6 7" key="1">
    <citation type="submission" date="2023-09" db="EMBL/GenBank/DDBJ databases">
        <title>Pangenome analysis of Batrachochytrium dendrobatidis and related Chytrids.</title>
        <authorList>
            <person name="Yacoub M.N."/>
            <person name="Stajich J.E."/>
            <person name="James T.Y."/>
        </authorList>
    </citation>
    <scope>NUCLEOTIDE SEQUENCE [LARGE SCALE GENOMIC DNA]</scope>
    <source>
        <strain evidence="6 7">JEL0888</strain>
    </source>
</reference>
<keyword evidence="7" id="KW-1185">Reference proteome</keyword>
<dbReference type="InterPro" id="IPR054696">
    <property type="entry name" value="GTP-eEF1A_C"/>
</dbReference>
<dbReference type="InterPro" id="IPR027417">
    <property type="entry name" value="P-loop_NTPase"/>
</dbReference>
<dbReference type="Gene3D" id="2.40.30.10">
    <property type="entry name" value="Translation factors"/>
    <property type="match status" value="2"/>
</dbReference>
<feature type="region of interest" description="Disordered" evidence="4">
    <location>
        <begin position="100"/>
        <end position="152"/>
    </location>
</feature>
<dbReference type="CDD" id="cd16267">
    <property type="entry name" value="HBS1-like_II"/>
    <property type="match status" value="1"/>
</dbReference>
<evidence type="ECO:0000256" key="4">
    <source>
        <dbReference type="SAM" id="MobiDB-lite"/>
    </source>
</evidence>
<dbReference type="PANTHER" id="PTHR23115">
    <property type="entry name" value="TRANSLATION FACTOR"/>
    <property type="match status" value="1"/>
</dbReference>
<dbReference type="SUPFAM" id="SSF50465">
    <property type="entry name" value="EF-Tu/eEF-1alpha/eIF2-gamma C-terminal domain"/>
    <property type="match status" value="1"/>
</dbReference>
<feature type="domain" description="Tr-type G" evidence="5">
    <location>
        <begin position="236"/>
        <end position="461"/>
    </location>
</feature>
<dbReference type="PROSITE" id="PS51722">
    <property type="entry name" value="G_TR_2"/>
    <property type="match status" value="1"/>
</dbReference>
<feature type="region of interest" description="Disordered" evidence="4">
    <location>
        <begin position="1"/>
        <end position="52"/>
    </location>
</feature>
<comment type="similarity">
    <text evidence="1">Belongs to the TRAFAC class translation factor GTPase superfamily. Classic translation factor GTPase family. EF-Tu/EF-1A subfamily.</text>
</comment>
<evidence type="ECO:0000256" key="2">
    <source>
        <dbReference type="ARBA" id="ARBA00022741"/>
    </source>
</evidence>
<feature type="compositionally biased region" description="Acidic residues" evidence="4">
    <location>
        <begin position="13"/>
        <end position="38"/>
    </location>
</feature>
<protein>
    <recommendedName>
        <fullName evidence="5">Tr-type G domain-containing protein</fullName>
    </recommendedName>
</protein>
<feature type="region of interest" description="Disordered" evidence="4">
    <location>
        <begin position="744"/>
        <end position="794"/>
    </location>
</feature>
<accession>A0ABR4N5F3</accession>
<keyword evidence="2" id="KW-0547">Nucleotide-binding</keyword>
<dbReference type="SUPFAM" id="SSF52540">
    <property type="entry name" value="P-loop containing nucleoside triphosphate hydrolases"/>
    <property type="match status" value="1"/>
</dbReference>
<dbReference type="Pfam" id="PF00009">
    <property type="entry name" value="GTP_EFTU"/>
    <property type="match status" value="1"/>
</dbReference>
<feature type="compositionally biased region" description="Low complexity" evidence="4">
    <location>
        <begin position="109"/>
        <end position="152"/>
    </location>
</feature>
<name>A0ABR4N5F3_9FUNG</name>
<dbReference type="Proteomes" id="UP001527925">
    <property type="component" value="Unassembled WGS sequence"/>
</dbReference>
<sequence length="1130" mass="117825">MSRHRSVRRLDLDDYYDEEEDYGDEDEYGFDDYEDEDPQVAYDPHEHKASVSSSIRLQVDQVRQVVGDSHTVEEIKQALVSHNHSVERTIDYLLSDAAEPAAAAPPPRQAASAPAKGKQQPQQQQQQARQQQAQAPQQHKGKQQAAKTSAATSANLDQVAADMDALGFKAKARPDAGSRGSLNLPPPAVAAIRSEGSLASLSAGVSRAGSTTSIKSSPKWKRVNIQEEFQKRSAGKSRINLVVVGHVDAGKSTMMGHLLVILGEVSERTIKKYERDAEKMKKGSFAFAWVLDETEDERSRGVTIDVAVSKFETPKHSFTLLDAPGHRDFIPNMISGASQADVAILVVDSIQGEFEAGFDNGGQTREHAILLRSLGVSQLIVAINKLDAMSWSKQRFEDVQAKLLSFLIQVGFKKQRVTFVPCSGFTGENLMERKVKELTAWYSGPTLVEALDSFEAPTRPIDRPLRLSIQDLFKGGIGAGGSGDVTVSGRIEMGGVQLGDAVLAIPIGEVGQVRAIEVGGESATWAAAGDQVSITLNGLDTQQLSTGDILCDASAPIPVTTHFRAQIVTLEIAMPLTIGVPVVIHHLGRTEAGFLERLESQLDKATGQVTKKNPRALPKHTTAIVQVRTQRPMCLDAFQNAREVGRFMLRSGAATVAAGIVVDILSFERVGGAASGLGSRSSVARAEADARQLLADSAVAVSASSDEVDENLESVVHAPAPFAAAVRLRFRPFEEKLLREPPFPLVEDVDAPDPSAAPGGGEEAAVVDEDGDSEETDDLEGGREGGDDPMVTEPTRIAIAPPDAAPTGAPALASLSSTLPMRPAPVPAAGGLASLASLSAAAKPFSAGAALGLLAPGNQPLRPNTLQAPAVRPPPASLASLSSLSSPSSPGSGLAGSGGLAALATPRPSQPIASALRPTPAVGSQGSGLAGLSSLQSLSALAKSSQPKPLGSGLAGLAGLSQIQAPGSLAPRIPIGPASLASLAPKATAALAVAPDGTSVLAQPTTGCTEHKHAVGSGSARNAARKQRAPHAPAAARNATKEHSMFAQPSALAGLFAAHQARSAPTAPAEPGMLLALSRDIAAASTGAFLFDKPSPDDVVRQARARVPSRRVAQPATVDGIADGMEDLGV</sequence>
<dbReference type="Pfam" id="PF22594">
    <property type="entry name" value="GTP-eEF1A_C"/>
    <property type="match status" value="1"/>
</dbReference>
<dbReference type="SUPFAM" id="SSF50447">
    <property type="entry name" value="Translation proteins"/>
    <property type="match status" value="1"/>
</dbReference>
<proteinExistence type="inferred from homology"/>
<evidence type="ECO:0000313" key="6">
    <source>
        <dbReference type="EMBL" id="KAL2914772.1"/>
    </source>
</evidence>
<gene>
    <name evidence="6" type="ORF">HK105_205703</name>
</gene>
<dbReference type="CDD" id="cd04093">
    <property type="entry name" value="HBS1_C_III"/>
    <property type="match status" value="1"/>
</dbReference>
<comment type="caution">
    <text evidence="6">The sequence shown here is derived from an EMBL/GenBank/DDBJ whole genome shotgun (WGS) entry which is preliminary data.</text>
</comment>
<feature type="compositionally biased region" description="Low complexity" evidence="4">
    <location>
        <begin position="877"/>
        <end position="892"/>
    </location>
</feature>